<dbReference type="AlphaFoldDB" id="A0A8T0IW76"/>
<name>A0A8T0IW76_CERPU</name>
<gene>
    <name evidence="1" type="ORF">KC19_2G205900</name>
</gene>
<evidence type="ECO:0000313" key="1">
    <source>
        <dbReference type="EMBL" id="KAG0587970.1"/>
    </source>
</evidence>
<dbReference type="EMBL" id="CM026422">
    <property type="protein sequence ID" value="KAG0587970.1"/>
    <property type="molecule type" value="Genomic_DNA"/>
</dbReference>
<keyword evidence="2" id="KW-1185">Reference proteome</keyword>
<proteinExistence type="predicted"/>
<reference evidence="1" key="1">
    <citation type="submission" date="2020-06" db="EMBL/GenBank/DDBJ databases">
        <title>WGS assembly of Ceratodon purpureus strain R40.</title>
        <authorList>
            <person name="Carey S.B."/>
            <person name="Jenkins J."/>
            <person name="Shu S."/>
            <person name="Lovell J.T."/>
            <person name="Sreedasyam A."/>
            <person name="Maumus F."/>
            <person name="Tiley G.P."/>
            <person name="Fernandez-Pozo N."/>
            <person name="Barry K."/>
            <person name="Chen C."/>
            <person name="Wang M."/>
            <person name="Lipzen A."/>
            <person name="Daum C."/>
            <person name="Saski C.A."/>
            <person name="Payton A.C."/>
            <person name="Mcbreen J.C."/>
            <person name="Conrad R.E."/>
            <person name="Kollar L.M."/>
            <person name="Olsson S."/>
            <person name="Huttunen S."/>
            <person name="Landis J.B."/>
            <person name="Wickett N.J."/>
            <person name="Johnson M.G."/>
            <person name="Rensing S.A."/>
            <person name="Grimwood J."/>
            <person name="Schmutz J."/>
            <person name="Mcdaniel S.F."/>
        </authorList>
    </citation>
    <scope>NUCLEOTIDE SEQUENCE</scope>
    <source>
        <strain evidence="1">R40</strain>
    </source>
</reference>
<protein>
    <submittedName>
        <fullName evidence="1">Uncharacterized protein</fullName>
    </submittedName>
</protein>
<dbReference type="Proteomes" id="UP000822688">
    <property type="component" value="Chromosome 2"/>
</dbReference>
<organism evidence="1 2">
    <name type="scientific">Ceratodon purpureus</name>
    <name type="common">Fire moss</name>
    <name type="synonym">Dicranum purpureum</name>
    <dbReference type="NCBI Taxonomy" id="3225"/>
    <lineage>
        <taxon>Eukaryota</taxon>
        <taxon>Viridiplantae</taxon>
        <taxon>Streptophyta</taxon>
        <taxon>Embryophyta</taxon>
        <taxon>Bryophyta</taxon>
        <taxon>Bryophytina</taxon>
        <taxon>Bryopsida</taxon>
        <taxon>Dicranidae</taxon>
        <taxon>Pseudoditrichales</taxon>
        <taxon>Ditrichaceae</taxon>
        <taxon>Ceratodon</taxon>
    </lineage>
</organism>
<accession>A0A8T0IW76</accession>
<evidence type="ECO:0000313" key="2">
    <source>
        <dbReference type="Proteomes" id="UP000822688"/>
    </source>
</evidence>
<comment type="caution">
    <text evidence="1">The sequence shown here is derived from an EMBL/GenBank/DDBJ whole genome shotgun (WGS) entry which is preliminary data.</text>
</comment>
<sequence>MTVQELARLQAEAQAQATQLTQMLASSDLSQLAARRLLTPPGSIRHTEKVTTPLLCQAPGMDCLPGEEVRCEIGRHAGCDCEYIRVCFPRAAECSHYNATHVTTCGF</sequence>